<organism evidence="1 2">
    <name type="scientific">Archangium minus</name>
    <dbReference type="NCBI Taxonomy" id="83450"/>
    <lineage>
        <taxon>Bacteria</taxon>
        <taxon>Pseudomonadati</taxon>
        <taxon>Myxococcota</taxon>
        <taxon>Myxococcia</taxon>
        <taxon>Myxococcales</taxon>
        <taxon>Cystobacterineae</taxon>
        <taxon>Archangiaceae</taxon>
        <taxon>Archangium</taxon>
    </lineage>
</organism>
<keyword evidence="1" id="KW-0808">Transferase</keyword>
<dbReference type="PANTHER" id="PTHR43861:SF1">
    <property type="entry name" value="TRANS-ACONITATE 2-METHYLTRANSFERASE"/>
    <property type="match status" value="1"/>
</dbReference>
<dbReference type="PANTHER" id="PTHR43861">
    <property type="entry name" value="TRANS-ACONITATE 2-METHYLTRANSFERASE-RELATED"/>
    <property type="match status" value="1"/>
</dbReference>
<proteinExistence type="predicted"/>
<evidence type="ECO:0000313" key="2">
    <source>
        <dbReference type="Proteomes" id="UP001611383"/>
    </source>
</evidence>
<dbReference type="EMBL" id="CP043494">
    <property type="protein sequence ID" value="WNG52979.1"/>
    <property type="molecule type" value="Genomic_DNA"/>
</dbReference>
<evidence type="ECO:0000313" key="1">
    <source>
        <dbReference type="EMBL" id="WNG52979.1"/>
    </source>
</evidence>
<keyword evidence="2" id="KW-1185">Reference proteome</keyword>
<dbReference type="InterPro" id="IPR027555">
    <property type="entry name" value="Mo5U34_MeTrfas-like"/>
</dbReference>
<dbReference type="Proteomes" id="UP001611383">
    <property type="component" value="Chromosome"/>
</dbReference>
<dbReference type="InterPro" id="IPR027554">
    <property type="entry name" value="Meth_Rta_06860"/>
</dbReference>
<dbReference type="GO" id="GO:0008168">
    <property type="term" value="F:methyltransferase activity"/>
    <property type="evidence" value="ECO:0007669"/>
    <property type="project" value="UniProtKB-KW"/>
</dbReference>
<keyword evidence="1" id="KW-0489">Methyltransferase</keyword>
<sequence length="260" mass="29816">MSSEQIEQRVRSLGEWFHNLDLKGVRTAPGHFLGDFPSVFWKTFQHAFPRDLTGKSVLDIGCNGGFYSLEMKRRGASRVVGIDSDERYLAQARFASEVTGLEVELHKMDIYDVGSLGETFDVVLFMGVLYHLRHPLLALDLLYENVVKDLLIFQTMERGSEQVGQFAPDYPITERSIFDRPDYPKMHFIEHEYAGDWTNWWAPNRACTEAMLRSAGFDILERPSNEVYICRRGKRTGKWGAAYPRQTLSTTTVAHPETIQ</sequence>
<dbReference type="GO" id="GO:0032259">
    <property type="term" value="P:methylation"/>
    <property type="evidence" value="ECO:0007669"/>
    <property type="project" value="UniProtKB-KW"/>
</dbReference>
<protein>
    <submittedName>
        <fullName evidence="1">TIGR04290 family methyltransferase</fullName>
    </submittedName>
</protein>
<accession>A0ABY9XCB6</accession>
<dbReference type="NCBIfam" id="TIGR04290">
    <property type="entry name" value="meth_Rta_06860"/>
    <property type="match status" value="1"/>
</dbReference>
<dbReference type="Gene3D" id="3.40.50.150">
    <property type="entry name" value="Vaccinia Virus protein VP39"/>
    <property type="match status" value="1"/>
</dbReference>
<gene>
    <name evidence="1" type="ORF">F0U60_46875</name>
</gene>
<dbReference type="CDD" id="cd02440">
    <property type="entry name" value="AdoMet_MTases"/>
    <property type="match status" value="1"/>
</dbReference>
<name>A0ABY9XCB6_9BACT</name>
<reference evidence="1 2" key="1">
    <citation type="submission" date="2019-08" db="EMBL/GenBank/DDBJ databases">
        <title>Archangium and Cystobacter genomes.</title>
        <authorList>
            <person name="Chen I.-C.K."/>
            <person name="Wielgoss S."/>
        </authorList>
    </citation>
    <scope>NUCLEOTIDE SEQUENCE [LARGE SCALE GENOMIC DNA]</scope>
    <source>
        <strain evidence="1 2">Cbm 6</strain>
    </source>
</reference>
<dbReference type="Pfam" id="PF08003">
    <property type="entry name" value="Methyltransf_9"/>
    <property type="match status" value="1"/>
</dbReference>
<dbReference type="SUPFAM" id="SSF53335">
    <property type="entry name" value="S-adenosyl-L-methionine-dependent methyltransferases"/>
    <property type="match status" value="1"/>
</dbReference>
<dbReference type="InterPro" id="IPR029063">
    <property type="entry name" value="SAM-dependent_MTases_sf"/>
</dbReference>